<dbReference type="EMBL" id="JH431781">
    <property type="status" value="NOT_ANNOTATED_CDS"/>
    <property type="molecule type" value="Genomic_DNA"/>
</dbReference>
<proteinExistence type="inferred from homology"/>
<dbReference type="InterPro" id="IPR027417">
    <property type="entry name" value="P-loop_NTPase"/>
</dbReference>
<dbReference type="CDD" id="cd01428">
    <property type="entry name" value="ADK"/>
    <property type="match status" value="1"/>
</dbReference>
<dbReference type="AlphaFoldDB" id="T1J187"/>
<dbReference type="OMA" id="DCIRRGW"/>
<dbReference type="HOGENOM" id="CLU_044905_0_0_1"/>
<dbReference type="GO" id="GO:0019205">
    <property type="term" value="F:nucleobase-containing compound kinase activity"/>
    <property type="evidence" value="ECO:0007669"/>
    <property type="project" value="InterPro"/>
</dbReference>
<dbReference type="PRINTS" id="PR00094">
    <property type="entry name" value="ADENYLTKNASE"/>
</dbReference>
<dbReference type="GO" id="GO:0006139">
    <property type="term" value="P:nucleobase-containing compound metabolic process"/>
    <property type="evidence" value="ECO:0007669"/>
    <property type="project" value="InterPro"/>
</dbReference>
<evidence type="ECO:0000256" key="4">
    <source>
        <dbReference type="RuleBase" id="RU003330"/>
    </source>
</evidence>
<protein>
    <recommendedName>
        <fullName evidence="7">Adenylate kinase active site lid domain-containing protein</fullName>
    </recommendedName>
</protein>
<dbReference type="SUPFAM" id="SSF47391">
    <property type="entry name" value="Dimerization-anchoring domain of cAMP-dependent PK regulatory subunit"/>
    <property type="match status" value="1"/>
</dbReference>
<dbReference type="EnsemblMetazoa" id="SMAR007304-RA">
    <property type="protein sequence ID" value="SMAR007304-PA"/>
    <property type="gene ID" value="SMAR007304"/>
</dbReference>
<keyword evidence="1 4" id="KW-0808">Transferase</keyword>
<accession>T1J187</accession>
<organism evidence="5 6">
    <name type="scientific">Strigamia maritima</name>
    <name type="common">European centipede</name>
    <name type="synonym">Geophilus maritimus</name>
    <dbReference type="NCBI Taxonomy" id="126957"/>
    <lineage>
        <taxon>Eukaryota</taxon>
        <taxon>Metazoa</taxon>
        <taxon>Ecdysozoa</taxon>
        <taxon>Arthropoda</taxon>
        <taxon>Myriapoda</taxon>
        <taxon>Chilopoda</taxon>
        <taxon>Pleurostigmophora</taxon>
        <taxon>Geophilomorpha</taxon>
        <taxon>Linotaeniidae</taxon>
        <taxon>Strigamia</taxon>
    </lineage>
</organism>
<name>T1J187_STRMM</name>
<dbReference type="STRING" id="126957.T1J187"/>
<dbReference type="Gene3D" id="3.40.50.300">
    <property type="entry name" value="P-loop containing nucleotide triphosphate hydrolases"/>
    <property type="match status" value="2"/>
</dbReference>
<sequence>MVDATKRPLKLSSEFAVYADKHEIFELMMHLYQSLIVNRPEDPLTYLVNLLKCKDHDIYADKHELFELMMHLYQSLIVNRPEDPLTYLRYRVPPNVAAHAISWHLTRNICSQGGWVIPGFPRNKTQAMELSVRGIFPQYVIILEQRDVRSCMRFTNKYPEFKDYFTCLNRTALISNSPNNTSMNTSSNFSSSDNNWTSYCRQRSFTSTGAPSSIEGAIIKQFPAAIIKFQRSLISFRRNLSGLISFYDKNLHKVNAELPLDTLLKSVVETLETRPRSLAPFNPRILLLGPPASGKRSLASSLAVKYDIVNLHCGELLRQRRARLALDSDFELDIANVKDEYVVAIVKDRLTKIDCVTSGWILRGFPRNPNQAILFRLNNFFPNKVYFLDVPDAECLERVLPRRIDPVTGFIHHTRDKTPKDPSVISRLVVHPRDREEVVRQRLSRYRHHEESLVACYAQSQYIDGRSPIFSVFERLESVLLRPNPRRLHIPDDIFPSTEDKLLSRVETPPLANYHTNPLDIDFADIEPEALNYLHVVYTFTRE</sequence>
<evidence type="ECO:0000256" key="2">
    <source>
        <dbReference type="ARBA" id="ARBA00022741"/>
    </source>
</evidence>
<evidence type="ECO:0000256" key="3">
    <source>
        <dbReference type="ARBA" id="ARBA00022777"/>
    </source>
</evidence>
<dbReference type="GO" id="GO:0005524">
    <property type="term" value="F:ATP binding"/>
    <property type="evidence" value="ECO:0007669"/>
    <property type="project" value="InterPro"/>
</dbReference>
<dbReference type="HAMAP" id="MF_00235">
    <property type="entry name" value="Adenylate_kinase_Adk"/>
    <property type="match status" value="1"/>
</dbReference>
<reference evidence="6" key="1">
    <citation type="submission" date="2011-05" db="EMBL/GenBank/DDBJ databases">
        <authorList>
            <person name="Richards S.R."/>
            <person name="Qu J."/>
            <person name="Jiang H."/>
            <person name="Jhangiani S.N."/>
            <person name="Agravi P."/>
            <person name="Goodspeed R."/>
            <person name="Gross S."/>
            <person name="Mandapat C."/>
            <person name="Jackson L."/>
            <person name="Mathew T."/>
            <person name="Pu L."/>
            <person name="Thornton R."/>
            <person name="Saada N."/>
            <person name="Wilczek-Boney K.B."/>
            <person name="Lee S."/>
            <person name="Kovar C."/>
            <person name="Wu Y."/>
            <person name="Scherer S.E."/>
            <person name="Worley K.C."/>
            <person name="Muzny D.M."/>
            <person name="Gibbs R."/>
        </authorList>
    </citation>
    <scope>NUCLEOTIDE SEQUENCE</scope>
    <source>
        <strain evidence="6">Brora</strain>
    </source>
</reference>
<keyword evidence="6" id="KW-1185">Reference proteome</keyword>
<evidence type="ECO:0008006" key="7">
    <source>
        <dbReference type="Google" id="ProtNLM"/>
    </source>
</evidence>
<comment type="similarity">
    <text evidence="4">Belongs to the adenylate kinase family.</text>
</comment>
<dbReference type="eggNOG" id="KOG3078">
    <property type="taxonomic scope" value="Eukaryota"/>
</dbReference>
<dbReference type="Proteomes" id="UP000014500">
    <property type="component" value="Unassembled WGS sequence"/>
</dbReference>
<dbReference type="PANTHER" id="PTHR23359">
    <property type="entry name" value="NUCLEOTIDE KINASE"/>
    <property type="match status" value="1"/>
</dbReference>
<evidence type="ECO:0000256" key="1">
    <source>
        <dbReference type="ARBA" id="ARBA00022679"/>
    </source>
</evidence>
<keyword evidence="2" id="KW-0547">Nucleotide-binding</keyword>
<dbReference type="Pfam" id="PF00406">
    <property type="entry name" value="ADK"/>
    <property type="match status" value="1"/>
</dbReference>
<dbReference type="SUPFAM" id="SSF52540">
    <property type="entry name" value="P-loop containing nucleoside triphosphate hydrolases"/>
    <property type="match status" value="1"/>
</dbReference>
<keyword evidence="3 4" id="KW-0418">Kinase</keyword>
<evidence type="ECO:0000313" key="5">
    <source>
        <dbReference type="EnsemblMetazoa" id="SMAR007304-PA"/>
    </source>
</evidence>
<evidence type="ECO:0000313" key="6">
    <source>
        <dbReference type="Proteomes" id="UP000014500"/>
    </source>
</evidence>
<dbReference type="CDD" id="cd22979">
    <property type="entry name" value="DD_AK8"/>
    <property type="match status" value="2"/>
</dbReference>
<reference evidence="5" key="2">
    <citation type="submission" date="2015-02" db="UniProtKB">
        <authorList>
            <consortium name="EnsemblMetazoa"/>
        </authorList>
    </citation>
    <scope>IDENTIFICATION</scope>
</reference>
<dbReference type="InterPro" id="IPR000850">
    <property type="entry name" value="Adenylat/UMP-CMP_kin"/>
</dbReference>
<dbReference type="PhylomeDB" id="T1J187"/>